<keyword evidence="2" id="KW-0645">Protease</keyword>
<name>A0ABY9TT82_9GAMM</name>
<dbReference type="PANTHER" id="PTHR45962">
    <property type="entry name" value="N-FATTY-ACYL-AMINO ACID SYNTHASE/HYDROLASE PM20D1"/>
    <property type="match status" value="1"/>
</dbReference>
<evidence type="ECO:0000256" key="5">
    <source>
        <dbReference type="ARBA" id="ARBA00022833"/>
    </source>
</evidence>
<dbReference type="SUPFAM" id="SSF53187">
    <property type="entry name" value="Zn-dependent exopeptidases"/>
    <property type="match status" value="1"/>
</dbReference>
<dbReference type="Pfam" id="PF01546">
    <property type="entry name" value="Peptidase_M20"/>
    <property type="match status" value="1"/>
</dbReference>
<reference evidence="9" key="1">
    <citation type="submission" date="2023-09" db="EMBL/GenBank/DDBJ databases">
        <authorList>
            <person name="Li S."/>
            <person name="Li X."/>
            <person name="Zhang C."/>
            <person name="Zhao Z."/>
        </authorList>
    </citation>
    <scope>NUCLEOTIDE SEQUENCE [LARGE SCALE GENOMIC DNA]</scope>
    <source>
        <strain evidence="9">SQ149</strain>
    </source>
</reference>
<dbReference type="InterPro" id="IPR001261">
    <property type="entry name" value="ArgE/DapE_CS"/>
</dbReference>
<dbReference type="NCBIfam" id="NF006596">
    <property type="entry name" value="PRK09133.1"/>
    <property type="match status" value="1"/>
</dbReference>
<evidence type="ECO:0000313" key="8">
    <source>
        <dbReference type="EMBL" id="WNC72038.1"/>
    </source>
</evidence>
<protein>
    <submittedName>
        <fullName evidence="8">M20/M25/M40 family metallo-hydrolase</fullName>
    </submittedName>
</protein>
<feature type="chain" id="PRO_5046016455" evidence="6">
    <location>
        <begin position="21"/>
        <end position="469"/>
    </location>
</feature>
<dbReference type="Gene3D" id="3.40.630.10">
    <property type="entry name" value="Zn peptidases"/>
    <property type="match status" value="1"/>
</dbReference>
<evidence type="ECO:0000256" key="6">
    <source>
        <dbReference type="SAM" id="SignalP"/>
    </source>
</evidence>
<feature type="domain" description="Peptidase M20 dimerisation" evidence="7">
    <location>
        <begin position="216"/>
        <end position="360"/>
    </location>
</feature>
<sequence length="469" mass="51024">MMKKTFFALLPLLLVLHVSAKSDSDSEHAKKTLEIYTKVISIPTVAGRGKVPEMAAYLADEFLAAGFSDEDINIIPKGETAALTVRYRGDNSSGKQPILLIGHMDVVEALEKDWQRSPFQLTKDDNYFYGRGTVDNKLGITMMTAAFIRLKKAGFVPNRDLIIAFSGDEETSMETTKMLAHNTPELASAEYALNSDSGGGDLDVNGKAIAYLVQAAEKTYATFELTVKNEGGHSSRPRKDNAIYELMSALNNIQSFQFPVMSSAMTLKFFEKSGQQLGGELGQAMIDFAKNPSDKKASDLLANEPSYVGTTRTTCIATMLSAGHAENALPQSATATVNCRIFPGVKVSDVKNTLQQVVANSGVIIATLDSPIESPISELRPDVMAAVAKAVHIRYPKVEIMGVMESGGTDGMHFRSAGIPTWAMSSVFMNPDEMFAHGLDERLPIKAFYDGLDHWTIIIKTLTSPQVKD</sequence>
<evidence type="ECO:0000313" key="9">
    <source>
        <dbReference type="Proteomes" id="UP001258994"/>
    </source>
</evidence>
<keyword evidence="4" id="KW-0378">Hydrolase</keyword>
<feature type="signal peptide" evidence="6">
    <location>
        <begin position="1"/>
        <end position="20"/>
    </location>
</feature>
<dbReference type="PROSITE" id="PS00758">
    <property type="entry name" value="ARGE_DAPE_CPG2_1"/>
    <property type="match status" value="1"/>
</dbReference>
<accession>A0ABY9TT82</accession>
<evidence type="ECO:0000256" key="3">
    <source>
        <dbReference type="ARBA" id="ARBA00022723"/>
    </source>
</evidence>
<dbReference type="InterPro" id="IPR047177">
    <property type="entry name" value="Pept_M20A"/>
</dbReference>
<dbReference type="InterPro" id="IPR036264">
    <property type="entry name" value="Bact_exopeptidase_dim_dom"/>
</dbReference>
<comment type="similarity">
    <text evidence="1">Belongs to the peptidase M20A family.</text>
</comment>
<organism evidence="8 9">
    <name type="scientific">Thalassotalea psychrophila</name>
    <dbReference type="NCBI Taxonomy" id="3065647"/>
    <lineage>
        <taxon>Bacteria</taxon>
        <taxon>Pseudomonadati</taxon>
        <taxon>Pseudomonadota</taxon>
        <taxon>Gammaproteobacteria</taxon>
        <taxon>Alteromonadales</taxon>
        <taxon>Colwelliaceae</taxon>
        <taxon>Thalassotalea</taxon>
    </lineage>
</organism>
<keyword evidence="9" id="KW-1185">Reference proteome</keyword>
<evidence type="ECO:0000259" key="7">
    <source>
        <dbReference type="Pfam" id="PF07687"/>
    </source>
</evidence>
<keyword evidence="3" id="KW-0479">Metal-binding</keyword>
<keyword evidence="5" id="KW-0862">Zinc</keyword>
<dbReference type="SUPFAM" id="SSF55031">
    <property type="entry name" value="Bacterial exopeptidase dimerisation domain"/>
    <property type="match status" value="1"/>
</dbReference>
<proteinExistence type="inferred from homology"/>
<dbReference type="InterPro" id="IPR002933">
    <property type="entry name" value="Peptidase_M20"/>
</dbReference>
<dbReference type="Proteomes" id="UP001258994">
    <property type="component" value="Chromosome"/>
</dbReference>
<keyword evidence="6" id="KW-0732">Signal</keyword>
<dbReference type="InterPro" id="IPR011650">
    <property type="entry name" value="Peptidase_M20_dimer"/>
</dbReference>
<dbReference type="RefSeq" id="WP_348391158.1">
    <property type="nucleotide sequence ID" value="NZ_CP134145.1"/>
</dbReference>
<evidence type="ECO:0000256" key="1">
    <source>
        <dbReference type="ARBA" id="ARBA00006247"/>
    </source>
</evidence>
<gene>
    <name evidence="8" type="ORF">RGQ13_18255</name>
</gene>
<dbReference type="PANTHER" id="PTHR45962:SF1">
    <property type="entry name" value="N-FATTY-ACYL-AMINO ACID SYNTHASE_HYDROLASE PM20D1"/>
    <property type="match status" value="1"/>
</dbReference>
<evidence type="ECO:0000256" key="2">
    <source>
        <dbReference type="ARBA" id="ARBA00022670"/>
    </source>
</evidence>
<evidence type="ECO:0000256" key="4">
    <source>
        <dbReference type="ARBA" id="ARBA00022801"/>
    </source>
</evidence>
<dbReference type="Gene3D" id="1.10.150.900">
    <property type="match status" value="1"/>
</dbReference>
<dbReference type="Gene3D" id="3.30.70.360">
    <property type="match status" value="1"/>
</dbReference>
<dbReference type="Pfam" id="PF07687">
    <property type="entry name" value="M20_dimer"/>
    <property type="match status" value="1"/>
</dbReference>
<dbReference type="EMBL" id="CP134145">
    <property type="protein sequence ID" value="WNC72038.1"/>
    <property type="molecule type" value="Genomic_DNA"/>
</dbReference>